<evidence type="ECO:0000313" key="2">
    <source>
        <dbReference type="EMBL" id="KAH0965567.1"/>
    </source>
</evidence>
<dbReference type="OrthoDB" id="2947935at2759"/>
<dbReference type="EMBL" id="JAIZPD010000003">
    <property type="protein sequence ID" value="KAH0965567.1"/>
    <property type="molecule type" value="Genomic_DNA"/>
</dbReference>
<protein>
    <submittedName>
        <fullName evidence="2">CVNH domain-containing protein</fullName>
    </submittedName>
</protein>
<dbReference type="InterPro" id="IPR011058">
    <property type="entry name" value="Cyanovirin-N"/>
</dbReference>
<feature type="domain" description="Cyanovirin-N" evidence="1">
    <location>
        <begin position="106"/>
        <end position="193"/>
    </location>
</feature>
<gene>
    <name evidence="2" type="ORF">HRG_03583</name>
</gene>
<dbReference type="Gene3D" id="2.30.60.10">
    <property type="entry name" value="Cyanovirin-N"/>
    <property type="match status" value="1"/>
</dbReference>
<organism evidence="2 3">
    <name type="scientific">Hirsutella rhossiliensis</name>
    <dbReference type="NCBI Taxonomy" id="111463"/>
    <lineage>
        <taxon>Eukaryota</taxon>
        <taxon>Fungi</taxon>
        <taxon>Dikarya</taxon>
        <taxon>Ascomycota</taxon>
        <taxon>Pezizomycotina</taxon>
        <taxon>Sordariomycetes</taxon>
        <taxon>Hypocreomycetidae</taxon>
        <taxon>Hypocreales</taxon>
        <taxon>Ophiocordycipitaceae</taxon>
        <taxon>Hirsutella</taxon>
    </lineage>
</organism>
<keyword evidence="3" id="KW-1185">Reference proteome</keyword>
<dbReference type="Proteomes" id="UP000824596">
    <property type="component" value="Unassembled WGS sequence"/>
</dbReference>
<dbReference type="RefSeq" id="XP_044723080.1">
    <property type="nucleotide sequence ID" value="XM_044862054.1"/>
</dbReference>
<accession>A0A9P8N268</accession>
<dbReference type="InterPro" id="IPR036673">
    <property type="entry name" value="Cyanovirin-N_sf"/>
</dbReference>
<evidence type="ECO:0000313" key="3">
    <source>
        <dbReference type="Proteomes" id="UP000824596"/>
    </source>
</evidence>
<proteinExistence type="predicted"/>
<reference evidence="2" key="1">
    <citation type="submission" date="2021-09" db="EMBL/GenBank/DDBJ databases">
        <title>A high-quality genome of the endoparasitic fungus Hirsutella rhossiliensis with a comparison of Hirsutella genomes reveals transposable elements contributing to genome size variation.</title>
        <authorList>
            <person name="Lin R."/>
            <person name="Jiao Y."/>
            <person name="Sun X."/>
            <person name="Ling J."/>
            <person name="Xie B."/>
            <person name="Cheng X."/>
        </authorList>
    </citation>
    <scope>NUCLEOTIDE SEQUENCE</scope>
    <source>
        <strain evidence="2">HR02</strain>
    </source>
</reference>
<evidence type="ECO:0000259" key="1">
    <source>
        <dbReference type="Pfam" id="PF08881"/>
    </source>
</evidence>
<name>A0A9P8N268_9HYPO</name>
<comment type="caution">
    <text evidence="2">The sequence shown here is derived from an EMBL/GenBank/DDBJ whole genome shotgun (WGS) entry which is preliminary data.</text>
</comment>
<dbReference type="AlphaFoldDB" id="A0A9P8N268"/>
<dbReference type="Pfam" id="PF08881">
    <property type="entry name" value="CVNH"/>
    <property type="match status" value="1"/>
</dbReference>
<dbReference type="SUPFAM" id="SSF51322">
    <property type="entry name" value="Cyanovirin-N"/>
    <property type="match status" value="1"/>
</dbReference>
<dbReference type="GeneID" id="68352712"/>
<sequence>MHPARLILSTAAVAVPGPAARVGLPKKDVAAAAAVADGLVVGRPAGVFVVPTTAAEASSAVATETAAAATVAPGEEVHNAVEDGDDGPLLFSGQCRPSLMLKAHGGKGRTMLEGQCVDGDGQWWRTSLNLNRCIGAHDGELIYQESGDFDSLCWPCVVLGGDDALPGDEAAALRLECTCLDHLGSPKTATLQLGSQAEHPHAVQPSDGRLVCGAHEGDRTPLL</sequence>